<feature type="transmembrane region" description="Helical" evidence="6">
    <location>
        <begin position="500"/>
        <end position="516"/>
    </location>
</feature>
<evidence type="ECO:0000256" key="1">
    <source>
        <dbReference type="ARBA" id="ARBA00004141"/>
    </source>
</evidence>
<dbReference type="GO" id="GO:0016020">
    <property type="term" value="C:membrane"/>
    <property type="evidence" value="ECO:0007669"/>
    <property type="project" value="UniProtKB-SubCell"/>
</dbReference>
<dbReference type="VEuPathDB" id="VectorBase:MDOMA2_002634"/>
<feature type="transmembrane region" description="Helical" evidence="6">
    <location>
        <begin position="440"/>
        <end position="459"/>
    </location>
</feature>
<feature type="transmembrane region" description="Helical" evidence="6">
    <location>
        <begin position="383"/>
        <end position="403"/>
    </location>
</feature>
<feature type="region of interest" description="Disordered" evidence="5">
    <location>
        <begin position="559"/>
        <end position="580"/>
    </location>
</feature>
<dbReference type="RefSeq" id="XP_005182321.2">
    <property type="nucleotide sequence ID" value="XM_005182264.4"/>
</dbReference>
<evidence type="ECO:0000256" key="5">
    <source>
        <dbReference type="SAM" id="MobiDB-lite"/>
    </source>
</evidence>
<gene>
    <name evidence="9" type="primary">LOC101891523</name>
</gene>
<dbReference type="OrthoDB" id="2261376at2759"/>
<dbReference type="GeneID" id="101891523"/>
<dbReference type="InterPro" id="IPR005829">
    <property type="entry name" value="Sugar_transporter_CS"/>
</dbReference>
<evidence type="ECO:0000313" key="8">
    <source>
        <dbReference type="Proteomes" id="UP001652621"/>
    </source>
</evidence>
<comment type="subcellular location">
    <subcellularLocation>
        <location evidence="1">Membrane</location>
        <topology evidence="1">Multi-pass membrane protein</topology>
    </subcellularLocation>
</comment>
<evidence type="ECO:0000256" key="6">
    <source>
        <dbReference type="SAM" id="Phobius"/>
    </source>
</evidence>
<dbReference type="KEGG" id="mde:101891523"/>
<keyword evidence="2 6" id="KW-0812">Transmembrane</keyword>
<evidence type="ECO:0000259" key="7">
    <source>
        <dbReference type="PROSITE" id="PS50850"/>
    </source>
</evidence>
<evidence type="ECO:0000313" key="9">
    <source>
        <dbReference type="RefSeq" id="XP_005182321.2"/>
    </source>
</evidence>
<evidence type="ECO:0000256" key="2">
    <source>
        <dbReference type="ARBA" id="ARBA00022692"/>
    </source>
</evidence>
<feature type="transmembrane region" description="Helical" evidence="6">
    <location>
        <begin position="528"/>
        <end position="548"/>
    </location>
</feature>
<feature type="transmembrane region" description="Helical" evidence="6">
    <location>
        <begin position="296"/>
        <end position="315"/>
    </location>
</feature>
<dbReference type="PANTHER" id="PTHR24064">
    <property type="entry name" value="SOLUTE CARRIER FAMILY 22 MEMBER"/>
    <property type="match status" value="1"/>
</dbReference>
<feature type="transmembrane region" description="Helical" evidence="6">
    <location>
        <begin position="58"/>
        <end position="80"/>
    </location>
</feature>
<dbReference type="AlphaFoldDB" id="A0A9J7CRV7"/>
<dbReference type="PROSITE" id="PS50850">
    <property type="entry name" value="MFS"/>
    <property type="match status" value="1"/>
</dbReference>
<dbReference type="InterPro" id="IPR005828">
    <property type="entry name" value="MFS_sugar_transport-like"/>
</dbReference>
<feature type="transmembrane region" description="Helical" evidence="6">
    <location>
        <begin position="471"/>
        <end position="488"/>
    </location>
</feature>
<dbReference type="Gene3D" id="1.20.1250.20">
    <property type="entry name" value="MFS general substrate transporter like domains"/>
    <property type="match status" value="1"/>
</dbReference>
<protein>
    <submittedName>
        <fullName evidence="9">Organic cation transporter protein</fullName>
    </submittedName>
</protein>
<name>A0A9J7CRV7_MUSDO</name>
<dbReference type="GO" id="GO:0022857">
    <property type="term" value="F:transmembrane transporter activity"/>
    <property type="evidence" value="ECO:0007669"/>
    <property type="project" value="InterPro"/>
</dbReference>
<dbReference type="InterPro" id="IPR020846">
    <property type="entry name" value="MFS_dom"/>
</dbReference>
<keyword evidence="8" id="KW-1185">Reference proteome</keyword>
<dbReference type="SUPFAM" id="SSF103473">
    <property type="entry name" value="MFS general substrate transporter"/>
    <property type="match status" value="1"/>
</dbReference>
<evidence type="ECO:0000256" key="4">
    <source>
        <dbReference type="ARBA" id="ARBA00023136"/>
    </source>
</evidence>
<feature type="compositionally biased region" description="Basic and acidic residues" evidence="5">
    <location>
        <begin position="571"/>
        <end position="580"/>
    </location>
</feature>
<evidence type="ECO:0000256" key="3">
    <source>
        <dbReference type="ARBA" id="ARBA00022989"/>
    </source>
</evidence>
<reference evidence="9" key="1">
    <citation type="submission" date="2025-08" db="UniProtKB">
        <authorList>
            <consortium name="RefSeq"/>
        </authorList>
    </citation>
    <scope>IDENTIFICATION</scope>
    <source>
        <strain evidence="9">Aabys</strain>
        <tissue evidence="9">Whole body</tissue>
    </source>
</reference>
<feature type="transmembrane region" description="Helical" evidence="6">
    <location>
        <begin position="240"/>
        <end position="261"/>
    </location>
</feature>
<feature type="compositionally biased region" description="Polar residues" evidence="5">
    <location>
        <begin position="559"/>
        <end position="568"/>
    </location>
</feature>
<sequence length="580" mass="64985">MTLSTRVNGLCCEKMAGGHVSNENHSNETEQFATHDASDVNILDAILVRIGEFGRYQMFNYILLCIPMIFNAFQSISYVFTASPVVYRCNITQCDSPNSQYWEAWVNFTIPHKDFNPDQCHRYVFESPIGKQSSVPSSPYCVPENFDSTRQEKCGKDFKFRDEEYTISNDFGFFCSEEWKLNMVGTINNVGQFIGIPLGGLLADRYGRRTMLAIGGFLSSIMGIIRSFSPNYYMFLSFELLDMVVGSTLFPTSFLLAIELVGPKRRVAAATIITIFYSLGEALLGVLAGQFQNWRVLLRVLYIPAAVHIFFLVLLPESVRWLLSQRKEEQAIAILRRAARVNKRSLSDSSLQQLVQSNKEKLAESNETTYPIRNAFKRFSWRIANCSLCWFTHTLIALGLSLNSVNLGGNKYNNFMLNGLVQVPGLILPLFIMNSLGRRTSLCGSMLVCAVCIGASIIFGKNGHATELTLFLIGKFAITCSFQVLYFFTSEIFPTNVRNSLLSLCSMIGRIGSMIAPQTPLLANYYEFAPQLLFASFGLVSGFLTLFFPETANKSLPTTMDEASNLSGKSKGKDERDEDI</sequence>
<feature type="transmembrane region" description="Helical" evidence="6">
    <location>
        <begin position="415"/>
        <end position="433"/>
    </location>
</feature>
<dbReference type="CDD" id="cd17317">
    <property type="entry name" value="MFS_SLC22"/>
    <property type="match status" value="1"/>
</dbReference>
<feature type="transmembrane region" description="Helical" evidence="6">
    <location>
        <begin position="268"/>
        <end position="290"/>
    </location>
</feature>
<dbReference type="Pfam" id="PF00083">
    <property type="entry name" value="Sugar_tr"/>
    <property type="match status" value="1"/>
</dbReference>
<keyword evidence="3 6" id="KW-1133">Transmembrane helix</keyword>
<feature type="domain" description="Major facilitator superfamily (MFS) profile" evidence="7">
    <location>
        <begin position="133"/>
        <end position="553"/>
    </location>
</feature>
<dbReference type="Proteomes" id="UP001652621">
    <property type="component" value="Unplaced"/>
</dbReference>
<feature type="transmembrane region" description="Helical" evidence="6">
    <location>
        <begin position="210"/>
        <end position="228"/>
    </location>
</feature>
<proteinExistence type="predicted"/>
<organism evidence="8 9">
    <name type="scientific">Musca domestica</name>
    <name type="common">House fly</name>
    <dbReference type="NCBI Taxonomy" id="7370"/>
    <lineage>
        <taxon>Eukaryota</taxon>
        <taxon>Metazoa</taxon>
        <taxon>Ecdysozoa</taxon>
        <taxon>Arthropoda</taxon>
        <taxon>Hexapoda</taxon>
        <taxon>Insecta</taxon>
        <taxon>Pterygota</taxon>
        <taxon>Neoptera</taxon>
        <taxon>Endopterygota</taxon>
        <taxon>Diptera</taxon>
        <taxon>Brachycera</taxon>
        <taxon>Muscomorpha</taxon>
        <taxon>Muscoidea</taxon>
        <taxon>Muscidae</taxon>
        <taxon>Musca</taxon>
    </lineage>
</organism>
<keyword evidence="4 6" id="KW-0472">Membrane</keyword>
<dbReference type="PROSITE" id="PS00216">
    <property type="entry name" value="SUGAR_TRANSPORT_1"/>
    <property type="match status" value="1"/>
</dbReference>
<dbReference type="InterPro" id="IPR036259">
    <property type="entry name" value="MFS_trans_sf"/>
</dbReference>
<accession>A0A9J7CRV7</accession>